<reference evidence="3" key="1">
    <citation type="journal article" date="2020" name="Fungal Divers.">
        <title>Resolving the Mortierellaceae phylogeny through synthesis of multi-gene phylogenetics and phylogenomics.</title>
        <authorList>
            <person name="Vandepol N."/>
            <person name="Liber J."/>
            <person name="Desiro A."/>
            <person name="Na H."/>
            <person name="Kennedy M."/>
            <person name="Barry K."/>
            <person name="Grigoriev I.V."/>
            <person name="Miller A.N."/>
            <person name="O'Donnell K."/>
            <person name="Stajich J.E."/>
            <person name="Bonito G."/>
        </authorList>
    </citation>
    <scope>NUCLEOTIDE SEQUENCE</scope>
    <source>
        <strain evidence="3">BC1065</strain>
    </source>
</reference>
<feature type="transmembrane region" description="Helical" evidence="2">
    <location>
        <begin position="296"/>
        <end position="317"/>
    </location>
</feature>
<evidence type="ECO:0000313" key="3">
    <source>
        <dbReference type="EMBL" id="KAG0258920.1"/>
    </source>
</evidence>
<feature type="transmembrane region" description="Helical" evidence="2">
    <location>
        <begin position="238"/>
        <end position="260"/>
    </location>
</feature>
<keyword evidence="2" id="KW-0812">Transmembrane</keyword>
<feature type="region of interest" description="Disordered" evidence="1">
    <location>
        <begin position="104"/>
        <end position="176"/>
    </location>
</feature>
<dbReference type="AlphaFoldDB" id="A0A9P6Q435"/>
<evidence type="ECO:0000256" key="2">
    <source>
        <dbReference type="SAM" id="Phobius"/>
    </source>
</evidence>
<feature type="compositionally biased region" description="Pro residues" evidence="1">
    <location>
        <begin position="109"/>
        <end position="131"/>
    </location>
</feature>
<feature type="transmembrane region" description="Helical" evidence="2">
    <location>
        <begin position="200"/>
        <end position="218"/>
    </location>
</feature>
<dbReference type="EMBL" id="JAAAJB010000304">
    <property type="protein sequence ID" value="KAG0258920.1"/>
    <property type="molecule type" value="Genomic_DNA"/>
</dbReference>
<keyword evidence="2" id="KW-0472">Membrane</keyword>
<comment type="caution">
    <text evidence="3">The sequence shown here is derived from an EMBL/GenBank/DDBJ whole genome shotgun (WGS) entry which is preliminary data.</text>
</comment>
<dbReference type="OrthoDB" id="2413169at2759"/>
<name>A0A9P6Q435_9FUNG</name>
<evidence type="ECO:0000256" key="1">
    <source>
        <dbReference type="SAM" id="MobiDB-lite"/>
    </source>
</evidence>
<evidence type="ECO:0000313" key="4">
    <source>
        <dbReference type="Proteomes" id="UP000807716"/>
    </source>
</evidence>
<keyword evidence="2" id="KW-1133">Transmembrane helix</keyword>
<accession>A0A9P6Q435</accession>
<sequence length="662" mass="74228">MLYQEFRYGNERVKIFVYTDAETGQRYVPLQNILDSFPNVSRVLLDGAPVPFMTDAFVQEYEPPRIPYYPGETLELVSLSVASLGSPATALSGGTSPITTATATATAQPLPPPPIPPRPPILPRPPIPPRPSSHGSQQSEYLLLNYTGQDGRDPRQEEEQPFQPIQNPARAGRDWSTRSSNDFFAGQLTFRFEESLSTRLGLFGVIVLMVVTLQLVGLSDKVIDGYMGNRDDLKQRIIYWATACSIVHGAMLYFMARWFTKDLVWHWDSKDLRHLWGLAPSLSSILVVFRIRAPSIILISIILTLIAIFAMVINLWLTSATSILPYNYQEPSANITLLDIPWREEDNINFGYQDGSIFDSFVQQGSIGNLGKWQLTPFQGKHFWAPILQSSQPMDVYVEKVRGFSVTPLCRQMTNIELGTPLSSPIGFDDNRTVSLGPFNATIPKGRAHAQYWGFYADGNQAFDRDDQEYVTVYSLITTSRLDFGPPTFQMIYSDSPNYAYAVTCNVTAEAWNITGYINSYTPQRLYNIQSVVRLNDSGATYLWWTLRGMDRWTKTTMAQKSDNEGRGLLSMMWMWMHGRKYADQDIEVPLLNIPIANWTTQKLTEIVAATLNTNTATVQPHVAQGALLVDTSIIQVSLAKLIGGLAFQMAYVSLAVGLSKN</sequence>
<protein>
    <submittedName>
        <fullName evidence="3">Uncharacterized protein</fullName>
    </submittedName>
</protein>
<organism evidence="3 4">
    <name type="scientific">Actinomortierella ambigua</name>
    <dbReference type="NCBI Taxonomy" id="1343610"/>
    <lineage>
        <taxon>Eukaryota</taxon>
        <taxon>Fungi</taxon>
        <taxon>Fungi incertae sedis</taxon>
        <taxon>Mucoromycota</taxon>
        <taxon>Mortierellomycotina</taxon>
        <taxon>Mortierellomycetes</taxon>
        <taxon>Mortierellales</taxon>
        <taxon>Mortierellaceae</taxon>
        <taxon>Actinomortierella</taxon>
    </lineage>
</organism>
<gene>
    <name evidence="3" type="ORF">DFQ27_004388</name>
</gene>
<keyword evidence="4" id="KW-1185">Reference proteome</keyword>
<dbReference type="Proteomes" id="UP000807716">
    <property type="component" value="Unassembled WGS sequence"/>
</dbReference>
<feature type="transmembrane region" description="Helical" evidence="2">
    <location>
        <begin position="272"/>
        <end position="289"/>
    </location>
</feature>
<proteinExistence type="predicted"/>